<feature type="domain" description="HMA" evidence="19">
    <location>
        <begin position="247"/>
        <end position="313"/>
    </location>
</feature>
<dbReference type="InterPro" id="IPR036412">
    <property type="entry name" value="HAD-like_sf"/>
</dbReference>
<dbReference type="GO" id="GO:0055070">
    <property type="term" value="P:copper ion homeostasis"/>
    <property type="evidence" value="ECO:0007669"/>
    <property type="project" value="TreeGrafter"/>
</dbReference>
<dbReference type="GO" id="GO:0016020">
    <property type="term" value="C:membrane"/>
    <property type="evidence" value="ECO:0007669"/>
    <property type="project" value="UniProtKB-SubCell"/>
</dbReference>
<evidence type="ECO:0000313" key="20">
    <source>
        <dbReference type="EMBL" id="KAG1313204.1"/>
    </source>
</evidence>
<keyword evidence="12" id="KW-1278">Translocase</keyword>
<feature type="transmembrane region" description="Helical" evidence="18">
    <location>
        <begin position="1037"/>
        <end position="1060"/>
    </location>
</feature>
<keyword evidence="14" id="KW-0186">Copper</keyword>
<keyword evidence="21" id="KW-1185">Reference proteome</keyword>
<evidence type="ECO:0000256" key="12">
    <source>
        <dbReference type="ARBA" id="ARBA00022967"/>
    </source>
</evidence>
<dbReference type="PROSITE" id="PS50846">
    <property type="entry name" value="HMA_2"/>
    <property type="match status" value="4"/>
</dbReference>
<name>A0A9P6XG99_RHIOR</name>
<dbReference type="PANTHER" id="PTHR43520:SF8">
    <property type="entry name" value="P-TYPE CU(+) TRANSPORTER"/>
    <property type="match status" value="1"/>
</dbReference>
<dbReference type="InterPro" id="IPR027256">
    <property type="entry name" value="P-typ_ATPase_IB"/>
</dbReference>
<evidence type="ECO:0000256" key="9">
    <source>
        <dbReference type="ARBA" id="ARBA00022796"/>
    </source>
</evidence>
<dbReference type="SFLD" id="SFLDF00027">
    <property type="entry name" value="p-type_atpase"/>
    <property type="match status" value="1"/>
</dbReference>
<dbReference type="AlphaFoldDB" id="A0A9P6XG99"/>
<feature type="domain" description="HMA" evidence="19">
    <location>
        <begin position="172"/>
        <end position="238"/>
    </location>
</feature>
<keyword evidence="16 18" id="KW-0472">Membrane</keyword>
<dbReference type="InterPro" id="IPR008250">
    <property type="entry name" value="ATPase_P-typ_transduc_dom_A_sf"/>
</dbReference>
<dbReference type="InterPro" id="IPR023299">
    <property type="entry name" value="ATPase_P-typ_cyto_dom_N"/>
</dbReference>
<dbReference type="GO" id="GO:0016887">
    <property type="term" value="F:ATP hydrolysis activity"/>
    <property type="evidence" value="ECO:0007669"/>
    <property type="project" value="InterPro"/>
</dbReference>
<dbReference type="PRINTS" id="PR00119">
    <property type="entry name" value="CATATPASE"/>
</dbReference>
<dbReference type="InterPro" id="IPR023214">
    <property type="entry name" value="HAD_sf"/>
</dbReference>
<dbReference type="InterPro" id="IPR001757">
    <property type="entry name" value="P_typ_ATPase"/>
</dbReference>
<keyword evidence="7" id="KW-0677">Repeat</keyword>
<dbReference type="Gene3D" id="3.40.50.1000">
    <property type="entry name" value="HAD superfamily/HAD-like"/>
    <property type="match status" value="1"/>
</dbReference>
<feature type="transmembrane region" description="Helical" evidence="18">
    <location>
        <begin position="444"/>
        <end position="463"/>
    </location>
</feature>
<dbReference type="InterPro" id="IPR059000">
    <property type="entry name" value="ATPase_P-type_domA"/>
</dbReference>
<dbReference type="SFLD" id="SFLDG00002">
    <property type="entry name" value="C1.7:_P-type_atpase_like"/>
    <property type="match status" value="1"/>
</dbReference>
<reference evidence="20" key="1">
    <citation type="journal article" date="2020" name="Microb. Genom.">
        <title>Genetic diversity of clinical and environmental Mucorales isolates obtained from an investigation of mucormycosis cases among solid organ transplant recipients.</title>
        <authorList>
            <person name="Nguyen M.H."/>
            <person name="Kaul D."/>
            <person name="Muto C."/>
            <person name="Cheng S.J."/>
            <person name="Richter R.A."/>
            <person name="Bruno V.M."/>
            <person name="Liu G."/>
            <person name="Beyhan S."/>
            <person name="Sundermann A.J."/>
            <person name="Mounaud S."/>
            <person name="Pasculle A.W."/>
            <person name="Nierman W.C."/>
            <person name="Driscoll E."/>
            <person name="Cumbie R."/>
            <person name="Clancy C.J."/>
            <person name="Dupont C.L."/>
        </authorList>
    </citation>
    <scope>NUCLEOTIDE SEQUENCE</scope>
    <source>
        <strain evidence="20">GL11</strain>
    </source>
</reference>
<dbReference type="InterPro" id="IPR006121">
    <property type="entry name" value="HMA_dom"/>
</dbReference>
<protein>
    <recommendedName>
        <fullName evidence="3">P-type Cu(+) transporter</fullName>
        <ecNumber evidence="3">7.2.2.8</ecNumber>
    </recommendedName>
    <alternativeName>
        <fullName evidence="17">Cu(2+)-ATPase</fullName>
    </alternativeName>
</protein>
<evidence type="ECO:0000256" key="16">
    <source>
        <dbReference type="ARBA" id="ARBA00023136"/>
    </source>
</evidence>
<feature type="transmembrane region" description="Helical" evidence="18">
    <location>
        <begin position="370"/>
        <end position="391"/>
    </location>
</feature>
<feature type="domain" description="HMA" evidence="19">
    <location>
        <begin position="74"/>
        <end position="140"/>
    </location>
</feature>
<dbReference type="CDD" id="cd00371">
    <property type="entry name" value="HMA"/>
    <property type="match status" value="4"/>
</dbReference>
<evidence type="ECO:0000256" key="7">
    <source>
        <dbReference type="ARBA" id="ARBA00022737"/>
    </source>
</evidence>
<dbReference type="GO" id="GO:0005507">
    <property type="term" value="F:copper ion binding"/>
    <property type="evidence" value="ECO:0007669"/>
    <property type="project" value="InterPro"/>
</dbReference>
<dbReference type="Pfam" id="PF00702">
    <property type="entry name" value="Hydrolase"/>
    <property type="match status" value="1"/>
</dbReference>
<evidence type="ECO:0000256" key="14">
    <source>
        <dbReference type="ARBA" id="ARBA00023008"/>
    </source>
</evidence>
<keyword evidence="10 18" id="KW-0067">ATP-binding</keyword>
<dbReference type="NCBIfam" id="TIGR01494">
    <property type="entry name" value="ATPase_P-type"/>
    <property type="match status" value="2"/>
</dbReference>
<evidence type="ECO:0000256" key="10">
    <source>
        <dbReference type="ARBA" id="ARBA00022840"/>
    </source>
</evidence>
<evidence type="ECO:0000256" key="1">
    <source>
        <dbReference type="ARBA" id="ARBA00004127"/>
    </source>
</evidence>
<dbReference type="Gene3D" id="3.30.70.100">
    <property type="match status" value="4"/>
</dbReference>
<dbReference type="SUPFAM" id="SSF55008">
    <property type="entry name" value="HMA, heavy metal-associated domain"/>
    <property type="match status" value="4"/>
</dbReference>
<dbReference type="Proteomes" id="UP000716291">
    <property type="component" value="Unassembled WGS sequence"/>
</dbReference>
<dbReference type="InterPro" id="IPR036163">
    <property type="entry name" value="HMA_dom_sf"/>
</dbReference>
<keyword evidence="13 18" id="KW-1133">Transmembrane helix</keyword>
<organism evidence="20 21">
    <name type="scientific">Rhizopus oryzae</name>
    <name type="common">Mucormycosis agent</name>
    <name type="synonym">Rhizopus arrhizus var. delemar</name>
    <dbReference type="NCBI Taxonomy" id="64495"/>
    <lineage>
        <taxon>Eukaryota</taxon>
        <taxon>Fungi</taxon>
        <taxon>Fungi incertae sedis</taxon>
        <taxon>Mucoromycota</taxon>
        <taxon>Mucoromycotina</taxon>
        <taxon>Mucoromycetes</taxon>
        <taxon>Mucorales</taxon>
        <taxon>Mucorineae</taxon>
        <taxon>Rhizopodaceae</taxon>
        <taxon>Rhizopus</taxon>
    </lineage>
</organism>
<feature type="transmembrane region" description="Helical" evidence="18">
    <location>
        <begin position="338"/>
        <end position="364"/>
    </location>
</feature>
<dbReference type="InterPro" id="IPR018303">
    <property type="entry name" value="ATPase_P-typ_P_site"/>
</dbReference>
<evidence type="ECO:0000256" key="2">
    <source>
        <dbReference type="ARBA" id="ARBA00006024"/>
    </source>
</evidence>
<dbReference type="OrthoDB" id="432719at2759"/>
<evidence type="ECO:0000256" key="18">
    <source>
        <dbReference type="RuleBase" id="RU362081"/>
    </source>
</evidence>
<comment type="similarity">
    <text evidence="2 18">Belongs to the cation transport ATPase (P-type) (TC 3.A.3) family. Type IB subfamily.</text>
</comment>
<dbReference type="Pfam" id="PF00122">
    <property type="entry name" value="E1-E2_ATPase"/>
    <property type="match status" value="1"/>
</dbReference>
<evidence type="ECO:0000256" key="11">
    <source>
        <dbReference type="ARBA" id="ARBA00022842"/>
    </source>
</evidence>
<dbReference type="InterPro" id="IPR017969">
    <property type="entry name" value="Heavy-metal-associated_CS"/>
</dbReference>
<dbReference type="GO" id="GO:0012505">
    <property type="term" value="C:endomembrane system"/>
    <property type="evidence" value="ECO:0007669"/>
    <property type="project" value="UniProtKB-SubCell"/>
</dbReference>
<accession>A0A9P6XG99</accession>
<dbReference type="SUPFAM" id="SSF56784">
    <property type="entry name" value="HAD-like"/>
    <property type="match status" value="1"/>
</dbReference>
<sequence>MSLHPDMNITRMPVQGMTCQSCVRAITNALLALEDVESVDVDLEGAYATIHHNKVPFSNLKNTVEDCGFDVPIQIAILTVLGMTCQSCVRSITSALSSLKGIVSFEISLEKNETVVVYDSERVDEFKITNTIEDCGFDVINSLRSQSEETKKPQLQQLEGYKQPIKVAQSESKITVEIRGMTCASCVTSIERVLYAQEGVINVSVALLAEKAVVSFDSTLIQPNQIINAINNEAQFTAALVQSQADDLLQLQIYGMTCASCVASIEKGLGSLDGILDVSVNLITEKAKIRFDPKLIHSRAIVEEIEALGFDAILSNNSRNSQLESLCKVREIQEWRAAFIECLFFAIPVFFIGMILPMISWSHYVMEIQIFVPGLYLLQIAQLLMTIPVQFDIGQRFIRSALVSILHLSPTMDVLVSISTLSSFIFSVMSMLHAVFNQSPNPPAVFFDTCTMLITFIVLGRYLENKAKGKTSSALSKLMSLTPSSARLVTLNEQGSVVTEKMIPSELIAEGDLIKVLPGDKVPADGNLFSGSSTVDESMVTGEVKAIPKEINDAVIGGTVNGLGTFIMKATRVGSDTALNQIIRLVEDAQVSKAPIQSYADKVARYFVPIVVLLGLVTFCIWSLVINFLDVERLPVFLQKEVAMDGWFFVCFKLCISVIIVACPCSLGLATPTAVMVGTGLGAEHGILFKGADVLENGQAVSKIIFDKTGTLTCGKIDLVETRGWNIDSDLLLVMAAIAESHSEHLLGRAVVNAAKELTELNVLDFLATTTEFNSVTGFGISCTLTFPMVFPQDLGHRVSLKPLLGTHHTIVIGNKAWLEEHYGIGLSDEQEAAYLEQGLLGRTCILVGIDGLPAGYLSLSDQIKPEAKQVISALHDMGIQTVMVTGDNALAAGCVASQLGIEEVYSGVTPTGKTQIVKTMQQGQSSSIQRNGYLPLSQNTKTIVTMVGDGINDSPALVAADLGIALCSGTDIAMEAADVVLMRNDLTDVVAAMDLSKSIFNRIRMNLIWASVYNFVSIPLAMGLFLPWGYRLHPMMAGMAMAASSTSVVVSSLMLRWTYKKPSLSKNSFEKSPVKDAAAHLSLLARDNESQEEISLRRFDTAVDEDDNMDTERKFNSKTNRITNLFLSLFNSRRTQSYTAISKYEV</sequence>
<keyword evidence="6 18" id="KW-0479">Metal-binding</keyword>
<dbReference type="Gene3D" id="3.40.1110.10">
    <property type="entry name" value="Calcium-transporting ATPase, cytoplasmic domain N"/>
    <property type="match status" value="1"/>
</dbReference>
<keyword evidence="9" id="KW-0187">Copper transport</keyword>
<evidence type="ECO:0000256" key="6">
    <source>
        <dbReference type="ARBA" id="ARBA00022723"/>
    </source>
</evidence>
<feature type="transmembrane region" description="Helical" evidence="18">
    <location>
        <begin position="606"/>
        <end position="626"/>
    </location>
</feature>
<dbReference type="CDD" id="cd02094">
    <property type="entry name" value="P-type_ATPase_Cu-like"/>
    <property type="match status" value="1"/>
</dbReference>
<dbReference type="GO" id="GO:0043682">
    <property type="term" value="F:P-type divalent copper transporter activity"/>
    <property type="evidence" value="ECO:0007669"/>
    <property type="project" value="TreeGrafter"/>
</dbReference>
<dbReference type="SUPFAM" id="SSF81665">
    <property type="entry name" value="Calcium ATPase, transmembrane domain M"/>
    <property type="match status" value="1"/>
</dbReference>
<dbReference type="InterPro" id="IPR006122">
    <property type="entry name" value="HMA_Cu_ion-bd"/>
</dbReference>
<feature type="domain" description="HMA" evidence="19">
    <location>
        <begin position="8"/>
        <end position="72"/>
    </location>
</feature>
<dbReference type="Gene3D" id="2.70.150.10">
    <property type="entry name" value="Calcium-transporting ATPase, cytoplasmic transduction domain A"/>
    <property type="match status" value="1"/>
</dbReference>
<evidence type="ECO:0000256" key="4">
    <source>
        <dbReference type="ARBA" id="ARBA00022448"/>
    </source>
</evidence>
<dbReference type="InterPro" id="IPR044492">
    <property type="entry name" value="P_typ_ATPase_HD_dom"/>
</dbReference>
<dbReference type="NCBIfam" id="TIGR00003">
    <property type="entry name" value="copper ion binding protein"/>
    <property type="match status" value="3"/>
</dbReference>
<feature type="transmembrane region" description="Helical" evidence="18">
    <location>
        <begin position="412"/>
        <end position="432"/>
    </location>
</feature>
<dbReference type="GO" id="GO:0005524">
    <property type="term" value="F:ATP binding"/>
    <property type="evidence" value="ECO:0007669"/>
    <property type="project" value="UniProtKB-UniRule"/>
</dbReference>
<comment type="subcellular location">
    <subcellularLocation>
        <location evidence="1">Endomembrane system</location>
        <topology evidence="1">Multi-pass membrane protein</topology>
    </subcellularLocation>
    <subcellularLocation>
        <location evidence="18">Membrane</location>
    </subcellularLocation>
</comment>
<evidence type="ECO:0000313" key="21">
    <source>
        <dbReference type="Proteomes" id="UP000716291"/>
    </source>
</evidence>
<dbReference type="GO" id="GO:0140581">
    <property type="term" value="F:P-type monovalent copper transporter activity"/>
    <property type="evidence" value="ECO:0007669"/>
    <property type="project" value="UniProtKB-EC"/>
</dbReference>
<proteinExistence type="inferred from homology"/>
<gene>
    <name evidence="20" type="ORF">G6F64_002431</name>
</gene>
<feature type="transmembrane region" description="Helical" evidence="18">
    <location>
        <begin position="646"/>
        <end position="670"/>
    </location>
</feature>
<evidence type="ECO:0000256" key="5">
    <source>
        <dbReference type="ARBA" id="ARBA00022692"/>
    </source>
</evidence>
<evidence type="ECO:0000256" key="8">
    <source>
        <dbReference type="ARBA" id="ARBA00022741"/>
    </source>
</evidence>
<dbReference type="PRINTS" id="PR00942">
    <property type="entry name" value="CUATPASEI"/>
</dbReference>
<evidence type="ECO:0000256" key="15">
    <source>
        <dbReference type="ARBA" id="ARBA00023065"/>
    </source>
</evidence>
<dbReference type="NCBIfam" id="TIGR01525">
    <property type="entry name" value="ATPase-IB_hvy"/>
    <property type="match status" value="1"/>
</dbReference>
<dbReference type="PANTHER" id="PTHR43520">
    <property type="entry name" value="ATP7, ISOFORM B"/>
    <property type="match status" value="1"/>
</dbReference>
<keyword evidence="11" id="KW-0460">Magnesium</keyword>
<dbReference type="InterPro" id="IPR023298">
    <property type="entry name" value="ATPase_P-typ_TM_dom_sf"/>
</dbReference>
<dbReference type="FunFam" id="2.70.150.10:FF:000002">
    <property type="entry name" value="Copper-transporting ATPase 1, putative"/>
    <property type="match status" value="1"/>
</dbReference>
<keyword evidence="15" id="KW-0406">Ion transport</keyword>
<dbReference type="EC" id="7.2.2.8" evidence="3"/>
<feature type="transmembrane region" description="Helical" evidence="18">
    <location>
        <begin position="1008"/>
        <end position="1031"/>
    </location>
</feature>
<dbReference type="FunFam" id="3.30.70.100:FF:000001">
    <property type="entry name" value="ATPase copper transporting beta"/>
    <property type="match status" value="3"/>
</dbReference>
<evidence type="ECO:0000259" key="19">
    <source>
        <dbReference type="PROSITE" id="PS50846"/>
    </source>
</evidence>
<comment type="caution">
    <text evidence="20">The sequence shown here is derived from an EMBL/GenBank/DDBJ whole genome shotgun (WGS) entry which is preliminary data.</text>
</comment>
<dbReference type="EMBL" id="JAANQT010000211">
    <property type="protein sequence ID" value="KAG1313204.1"/>
    <property type="molecule type" value="Genomic_DNA"/>
</dbReference>
<evidence type="ECO:0000256" key="17">
    <source>
        <dbReference type="ARBA" id="ARBA00080126"/>
    </source>
</evidence>
<evidence type="ECO:0000256" key="3">
    <source>
        <dbReference type="ARBA" id="ARBA00012517"/>
    </source>
</evidence>
<dbReference type="PROSITE" id="PS00154">
    <property type="entry name" value="ATPASE_E1_E2"/>
    <property type="match status" value="1"/>
</dbReference>
<evidence type="ECO:0000256" key="13">
    <source>
        <dbReference type="ARBA" id="ARBA00022989"/>
    </source>
</evidence>
<keyword evidence="5 18" id="KW-0812">Transmembrane</keyword>
<dbReference type="SFLD" id="SFLDS00003">
    <property type="entry name" value="Haloacid_Dehalogenase"/>
    <property type="match status" value="1"/>
</dbReference>
<dbReference type="Pfam" id="PF00403">
    <property type="entry name" value="HMA"/>
    <property type="match status" value="4"/>
</dbReference>
<dbReference type="PROSITE" id="PS01047">
    <property type="entry name" value="HMA_1"/>
    <property type="match status" value="4"/>
</dbReference>
<keyword evidence="8 18" id="KW-0547">Nucleotide-binding</keyword>
<dbReference type="SUPFAM" id="SSF81653">
    <property type="entry name" value="Calcium ATPase, transduction domain A"/>
    <property type="match status" value="1"/>
</dbReference>
<keyword evidence="4" id="KW-0813">Transport</keyword>